<protein>
    <submittedName>
        <fullName evidence="2">Uncharacterized protein</fullName>
    </submittedName>
</protein>
<organism evidence="2 3">
    <name type="scientific">Collybia nuda</name>
    <dbReference type="NCBI Taxonomy" id="64659"/>
    <lineage>
        <taxon>Eukaryota</taxon>
        <taxon>Fungi</taxon>
        <taxon>Dikarya</taxon>
        <taxon>Basidiomycota</taxon>
        <taxon>Agaricomycotina</taxon>
        <taxon>Agaricomycetes</taxon>
        <taxon>Agaricomycetidae</taxon>
        <taxon>Agaricales</taxon>
        <taxon>Tricholomatineae</taxon>
        <taxon>Clitocybaceae</taxon>
        <taxon>Collybia</taxon>
    </lineage>
</organism>
<dbReference type="AlphaFoldDB" id="A0A9P5XWJ6"/>
<accession>A0A9P5XWJ6</accession>
<evidence type="ECO:0000313" key="3">
    <source>
        <dbReference type="Proteomes" id="UP000807353"/>
    </source>
</evidence>
<comment type="caution">
    <text evidence="2">The sequence shown here is derived from an EMBL/GenBank/DDBJ whole genome shotgun (WGS) entry which is preliminary data.</text>
</comment>
<feature type="transmembrane region" description="Helical" evidence="1">
    <location>
        <begin position="64"/>
        <end position="88"/>
    </location>
</feature>
<sequence length="318" mass="35255">MGSMANSTGLFLPNPYTPVAFLLPDQARQKAITDYINVGGLSVLVWVIFTHLHSDYKLVTQYRITLPTIIYLVLRWSTLIYAITSSVFHTAPPVGNCDVLTKVTCGIYHVTASSTALLLFLHMRAIFDRNKYLTAGFFGLWVVVLGGSLTSILSISGVQIGNTHHCAYTNFKSYRSSVTNITLAVFDTCVFFAVTWRLSNIQLSVLNNGGSPSKMRLDIFGKYLPAFTRALLHDGQEYYMVATMINVLVVILDFAPKIPMSYRATTVAPNIGLTNTMACRVFRHTKMRHATQDTGDGNMSAILFRKSNNTPAPLLIHI</sequence>
<dbReference type="EMBL" id="MU150355">
    <property type="protein sequence ID" value="KAF9457887.1"/>
    <property type="molecule type" value="Genomic_DNA"/>
</dbReference>
<feature type="transmembrane region" description="Helical" evidence="1">
    <location>
        <begin position="35"/>
        <end position="52"/>
    </location>
</feature>
<keyword evidence="1" id="KW-1133">Transmembrane helix</keyword>
<keyword evidence="3" id="KW-1185">Reference proteome</keyword>
<keyword evidence="1" id="KW-0812">Transmembrane</keyword>
<dbReference type="OrthoDB" id="3038990at2759"/>
<keyword evidence="1" id="KW-0472">Membrane</keyword>
<evidence type="ECO:0000313" key="2">
    <source>
        <dbReference type="EMBL" id="KAF9457887.1"/>
    </source>
</evidence>
<reference evidence="2" key="1">
    <citation type="submission" date="2020-11" db="EMBL/GenBank/DDBJ databases">
        <authorList>
            <consortium name="DOE Joint Genome Institute"/>
            <person name="Ahrendt S."/>
            <person name="Riley R."/>
            <person name="Andreopoulos W."/>
            <person name="Labutti K."/>
            <person name="Pangilinan J."/>
            <person name="Ruiz-Duenas F.J."/>
            <person name="Barrasa J.M."/>
            <person name="Sanchez-Garcia M."/>
            <person name="Camarero S."/>
            <person name="Miyauchi S."/>
            <person name="Serrano A."/>
            <person name="Linde D."/>
            <person name="Babiker R."/>
            <person name="Drula E."/>
            <person name="Ayuso-Fernandez I."/>
            <person name="Pacheco R."/>
            <person name="Padilla G."/>
            <person name="Ferreira P."/>
            <person name="Barriuso J."/>
            <person name="Kellner H."/>
            <person name="Castanera R."/>
            <person name="Alfaro M."/>
            <person name="Ramirez L."/>
            <person name="Pisabarro A.G."/>
            <person name="Kuo A."/>
            <person name="Tritt A."/>
            <person name="Lipzen A."/>
            <person name="He G."/>
            <person name="Yan M."/>
            <person name="Ng V."/>
            <person name="Cullen D."/>
            <person name="Martin F."/>
            <person name="Rosso M.-N."/>
            <person name="Henrissat B."/>
            <person name="Hibbett D."/>
            <person name="Martinez A.T."/>
            <person name="Grigoriev I.V."/>
        </authorList>
    </citation>
    <scope>NUCLEOTIDE SEQUENCE</scope>
    <source>
        <strain evidence="2">CBS 247.69</strain>
    </source>
</reference>
<dbReference type="Proteomes" id="UP000807353">
    <property type="component" value="Unassembled WGS sequence"/>
</dbReference>
<feature type="transmembrane region" description="Helical" evidence="1">
    <location>
        <begin position="238"/>
        <end position="255"/>
    </location>
</feature>
<evidence type="ECO:0000256" key="1">
    <source>
        <dbReference type="SAM" id="Phobius"/>
    </source>
</evidence>
<proteinExistence type="predicted"/>
<feature type="transmembrane region" description="Helical" evidence="1">
    <location>
        <begin position="133"/>
        <end position="155"/>
    </location>
</feature>
<gene>
    <name evidence="2" type="ORF">BDZ94DRAFT_161019</name>
</gene>
<name>A0A9P5XWJ6_9AGAR</name>
<feature type="transmembrane region" description="Helical" evidence="1">
    <location>
        <begin position="100"/>
        <end position="121"/>
    </location>
</feature>